<dbReference type="Proteomes" id="UP000828941">
    <property type="component" value="Chromosome 3"/>
</dbReference>
<keyword evidence="2" id="KW-1185">Reference proteome</keyword>
<organism evidence="1 2">
    <name type="scientific">Bauhinia variegata</name>
    <name type="common">Purple orchid tree</name>
    <name type="synonym">Phanera variegata</name>
    <dbReference type="NCBI Taxonomy" id="167791"/>
    <lineage>
        <taxon>Eukaryota</taxon>
        <taxon>Viridiplantae</taxon>
        <taxon>Streptophyta</taxon>
        <taxon>Embryophyta</taxon>
        <taxon>Tracheophyta</taxon>
        <taxon>Spermatophyta</taxon>
        <taxon>Magnoliopsida</taxon>
        <taxon>eudicotyledons</taxon>
        <taxon>Gunneridae</taxon>
        <taxon>Pentapetalae</taxon>
        <taxon>rosids</taxon>
        <taxon>fabids</taxon>
        <taxon>Fabales</taxon>
        <taxon>Fabaceae</taxon>
        <taxon>Cercidoideae</taxon>
        <taxon>Cercideae</taxon>
        <taxon>Bauhiniinae</taxon>
        <taxon>Bauhinia</taxon>
    </lineage>
</organism>
<accession>A0ACB9PV67</accession>
<name>A0ACB9PV67_BAUVA</name>
<proteinExistence type="predicted"/>
<reference evidence="1 2" key="1">
    <citation type="journal article" date="2022" name="DNA Res.">
        <title>Chromosomal-level genome assembly of the orchid tree Bauhinia variegata (Leguminosae; Cercidoideae) supports the allotetraploid origin hypothesis of Bauhinia.</title>
        <authorList>
            <person name="Zhong Y."/>
            <person name="Chen Y."/>
            <person name="Zheng D."/>
            <person name="Pang J."/>
            <person name="Liu Y."/>
            <person name="Luo S."/>
            <person name="Meng S."/>
            <person name="Qian L."/>
            <person name="Wei D."/>
            <person name="Dai S."/>
            <person name="Zhou R."/>
        </authorList>
    </citation>
    <scope>NUCLEOTIDE SEQUENCE [LARGE SCALE GENOMIC DNA]</scope>
    <source>
        <strain evidence="1">BV-YZ2020</strain>
    </source>
</reference>
<protein>
    <submittedName>
        <fullName evidence="1">Uncharacterized protein</fullName>
    </submittedName>
</protein>
<sequence>MTTYGTISQEPDNQLFMSGTEEGMRRLLGTRKPWMEMLQPRHIRLPSSLNELIQRMRTNIGFFLANYLIIILLILFLSLLWHPVSLIIYIIIMAVWIWLYFLRNDPLVVLGFLVDDRMVVVLLLFFTIGVLFLTNVKDVIVGICVGVVAVLVHAVMRDTEDQHQQDGVAVATPASARKVVKVPLNPAGSSLFILT</sequence>
<dbReference type="EMBL" id="CM039428">
    <property type="protein sequence ID" value="KAI4352709.1"/>
    <property type="molecule type" value="Genomic_DNA"/>
</dbReference>
<evidence type="ECO:0000313" key="2">
    <source>
        <dbReference type="Proteomes" id="UP000828941"/>
    </source>
</evidence>
<comment type="caution">
    <text evidence="1">The sequence shown here is derived from an EMBL/GenBank/DDBJ whole genome shotgun (WGS) entry which is preliminary data.</text>
</comment>
<gene>
    <name evidence="1" type="ORF">L6164_006932</name>
</gene>
<evidence type="ECO:0000313" key="1">
    <source>
        <dbReference type="EMBL" id="KAI4352709.1"/>
    </source>
</evidence>